<dbReference type="AlphaFoldDB" id="A0A401RFW0"/>
<proteinExistence type="predicted"/>
<organism evidence="2 3">
    <name type="scientific">Chiloscyllium punctatum</name>
    <name type="common">Brownbanded bambooshark</name>
    <name type="synonym">Hemiscyllium punctatum</name>
    <dbReference type="NCBI Taxonomy" id="137246"/>
    <lineage>
        <taxon>Eukaryota</taxon>
        <taxon>Metazoa</taxon>
        <taxon>Chordata</taxon>
        <taxon>Craniata</taxon>
        <taxon>Vertebrata</taxon>
        <taxon>Chondrichthyes</taxon>
        <taxon>Elasmobranchii</taxon>
        <taxon>Galeomorphii</taxon>
        <taxon>Galeoidea</taxon>
        <taxon>Orectolobiformes</taxon>
        <taxon>Hemiscylliidae</taxon>
        <taxon>Chiloscyllium</taxon>
    </lineage>
</organism>
<evidence type="ECO:0000256" key="1">
    <source>
        <dbReference type="SAM" id="MobiDB-lite"/>
    </source>
</evidence>
<dbReference type="Proteomes" id="UP000287033">
    <property type="component" value="Unassembled WGS sequence"/>
</dbReference>
<feature type="compositionally biased region" description="Low complexity" evidence="1">
    <location>
        <begin position="54"/>
        <end position="64"/>
    </location>
</feature>
<name>A0A401RFW0_CHIPU</name>
<keyword evidence="3" id="KW-1185">Reference proteome</keyword>
<evidence type="ECO:0000313" key="2">
    <source>
        <dbReference type="EMBL" id="GCC17020.1"/>
    </source>
</evidence>
<feature type="region of interest" description="Disordered" evidence="1">
    <location>
        <begin position="1"/>
        <end position="84"/>
    </location>
</feature>
<evidence type="ECO:0000313" key="3">
    <source>
        <dbReference type="Proteomes" id="UP000287033"/>
    </source>
</evidence>
<reference evidence="2 3" key="1">
    <citation type="journal article" date="2018" name="Nat. Ecol. Evol.">
        <title>Shark genomes provide insights into elasmobranch evolution and the origin of vertebrates.</title>
        <authorList>
            <person name="Hara Y"/>
            <person name="Yamaguchi K"/>
            <person name="Onimaru K"/>
            <person name="Kadota M"/>
            <person name="Koyanagi M"/>
            <person name="Keeley SD"/>
            <person name="Tatsumi K"/>
            <person name="Tanaka K"/>
            <person name="Motone F"/>
            <person name="Kageyama Y"/>
            <person name="Nozu R"/>
            <person name="Adachi N"/>
            <person name="Nishimura O"/>
            <person name="Nakagawa R"/>
            <person name="Tanegashima C"/>
            <person name="Kiyatake I"/>
            <person name="Matsumoto R"/>
            <person name="Murakumo K"/>
            <person name="Nishida K"/>
            <person name="Terakita A"/>
            <person name="Kuratani S"/>
            <person name="Sato K"/>
            <person name="Hyodo S Kuraku.S."/>
        </authorList>
    </citation>
    <scope>NUCLEOTIDE SEQUENCE [LARGE SCALE GENOMIC DNA]</scope>
</reference>
<accession>A0A401RFW0</accession>
<dbReference type="EMBL" id="BEZZ01005326">
    <property type="protein sequence ID" value="GCC17020.1"/>
    <property type="molecule type" value="Genomic_DNA"/>
</dbReference>
<sequence>MPGGDFRCIGTRGGCGTGEKENREEGGGEKKQTGGVIGSRGLPGVVVRGPLPEPLTEAEPAAAADYISRRAPRSGSVRGADALR</sequence>
<comment type="caution">
    <text evidence="2">The sequence shown here is derived from an EMBL/GenBank/DDBJ whole genome shotgun (WGS) entry which is preliminary data.</text>
</comment>
<feature type="compositionally biased region" description="Basic and acidic residues" evidence="1">
    <location>
        <begin position="18"/>
        <end position="32"/>
    </location>
</feature>
<gene>
    <name evidence="2" type="ORF">chiPu_0021949</name>
</gene>
<protein>
    <submittedName>
        <fullName evidence="2">Uncharacterized protein</fullName>
    </submittedName>
</protein>